<keyword evidence="2" id="KW-1133">Transmembrane helix</keyword>
<feature type="compositionally biased region" description="Low complexity" evidence="1">
    <location>
        <begin position="211"/>
        <end position="238"/>
    </location>
</feature>
<keyword evidence="3" id="KW-0732">Signal</keyword>
<evidence type="ECO:0000313" key="4">
    <source>
        <dbReference type="EMBL" id="AZS38549.1"/>
    </source>
</evidence>
<dbReference type="AlphaFoldDB" id="A0A3S9WEN1"/>
<feature type="region of interest" description="Disordered" evidence="1">
    <location>
        <begin position="193"/>
        <end position="238"/>
    </location>
</feature>
<dbReference type="KEGG" id="mlv:CVS47_03207"/>
<name>A0A3S9WEN1_9MICO</name>
<sequence>MSPSSFITAVGLVIGVMLGGAAPAASAQEQPTVAVAPASVAVGEVTTVTATGLGGLETAFFGLGDPSAGALSVDKTTFATTAEVPVSNGTAVVYFRGTAAGTVTIAVGTGETSIAQGTVTVTGSAPAGAIIELSTSSPKVGEPVTITAKNLGGLESARFGTGASAQQATITPSSSPVSAGTATATFTATQPGTYSIDVTDGETPLASTDITVTGSSPTPSATPSAVTTPSSSATPAPAPASDGIPLGLIIALAVLILAVIGLVIALVVRSRKAGSTT</sequence>
<dbReference type="OrthoDB" id="9937472at2"/>
<gene>
    <name evidence="4" type="ORF">CVS47_03207</name>
</gene>
<feature type="transmembrane region" description="Helical" evidence="2">
    <location>
        <begin position="244"/>
        <end position="268"/>
    </location>
</feature>
<proteinExistence type="predicted"/>
<protein>
    <submittedName>
        <fullName evidence="4">Uncharacterized protein</fullName>
    </submittedName>
</protein>
<evidence type="ECO:0000256" key="3">
    <source>
        <dbReference type="SAM" id="SignalP"/>
    </source>
</evidence>
<accession>A0A3S9WEN1</accession>
<organism evidence="4 5">
    <name type="scientific">Microbacterium lemovicicum</name>
    <dbReference type="NCBI Taxonomy" id="1072463"/>
    <lineage>
        <taxon>Bacteria</taxon>
        <taxon>Bacillati</taxon>
        <taxon>Actinomycetota</taxon>
        <taxon>Actinomycetes</taxon>
        <taxon>Micrococcales</taxon>
        <taxon>Microbacteriaceae</taxon>
        <taxon>Microbacterium</taxon>
    </lineage>
</organism>
<evidence type="ECO:0000313" key="5">
    <source>
        <dbReference type="Proteomes" id="UP000276888"/>
    </source>
</evidence>
<dbReference type="RefSeq" id="WP_127096965.1">
    <property type="nucleotide sequence ID" value="NZ_CP031423.1"/>
</dbReference>
<feature type="chain" id="PRO_5019068587" evidence="3">
    <location>
        <begin position="28"/>
        <end position="277"/>
    </location>
</feature>
<dbReference type="Proteomes" id="UP000276888">
    <property type="component" value="Chromosome"/>
</dbReference>
<evidence type="ECO:0000256" key="2">
    <source>
        <dbReference type="SAM" id="Phobius"/>
    </source>
</evidence>
<feature type="signal peptide" evidence="3">
    <location>
        <begin position="1"/>
        <end position="27"/>
    </location>
</feature>
<dbReference type="EMBL" id="CP031423">
    <property type="protein sequence ID" value="AZS38549.1"/>
    <property type="molecule type" value="Genomic_DNA"/>
</dbReference>
<keyword evidence="2" id="KW-0812">Transmembrane</keyword>
<keyword evidence="2" id="KW-0472">Membrane</keyword>
<evidence type="ECO:0000256" key="1">
    <source>
        <dbReference type="SAM" id="MobiDB-lite"/>
    </source>
</evidence>
<keyword evidence="5" id="KW-1185">Reference proteome</keyword>
<reference evidence="4 5" key="1">
    <citation type="submission" date="2018-08" db="EMBL/GenBank/DDBJ databases">
        <title>Microbacterium lemovicicum sp. nov., a bacterium isolated from a natural uranium-rich soil.</title>
        <authorList>
            <person name="ORTET P."/>
        </authorList>
    </citation>
    <scope>NUCLEOTIDE SEQUENCE [LARGE SCALE GENOMIC DNA]</scope>
    <source>
        <strain evidence="4 5">Viu22</strain>
    </source>
</reference>